<keyword evidence="4" id="KW-1185">Reference proteome</keyword>
<comment type="caution">
    <text evidence="3">The sequence shown here is derived from an EMBL/GenBank/DDBJ whole genome shotgun (WGS) entry which is preliminary data.</text>
</comment>
<name>A0A926DJT4_9FIRM</name>
<dbReference type="InterPro" id="IPR029069">
    <property type="entry name" value="HotDog_dom_sf"/>
</dbReference>
<keyword evidence="1" id="KW-0378">Hydrolase</keyword>
<dbReference type="NCBIfam" id="TIGR00369">
    <property type="entry name" value="unchar_dom_1"/>
    <property type="match status" value="1"/>
</dbReference>
<dbReference type="InterPro" id="IPR052061">
    <property type="entry name" value="PTE-AB_protein"/>
</dbReference>
<dbReference type="Gene3D" id="3.10.129.10">
    <property type="entry name" value="Hotdog Thioesterase"/>
    <property type="match status" value="1"/>
</dbReference>
<dbReference type="CDD" id="cd03443">
    <property type="entry name" value="PaaI_thioesterase"/>
    <property type="match status" value="1"/>
</dbReference>
<gene>
    <name evidence="3" type="ORF">H8693_08985</name>
</gene>
<protein>
    <submittedName>
        <fullName evidence="3">PaaI family thioesterase</fullName>
    </submittedName>
</protein>
<dbReference type="EMBL" id="JACRSS010000004">
    <property type="protein sequence ID" value="MBC8539067.1"/>
    <property type="molecule type" value="Genomic_DNA"/>
</dbReference>
<dbReference type="PANTHER" id="PTHR47260:SF1">
    <property type="entry name" value="UPF0644 PROTEIN PB2B4.06"/>
    <property type="match status" value="1"/>
</dbReference>
<accession>A0A926DJT4</accession>
<evidence type="ECO:0000259" key="2">
    <source>
        <dbReference type="Pfam" id="PF03061"/>
    </source>
</evidence>
<dbReference type="Proteomes" id="UP000617951">
    <property type="component" value="Unassembled WGS sequence"/>
</dbReference>
<feature type="domain" description="Thioesterase" evidence="2">
    <location>
        <begin position="53"/>
        <end position="128"/>
    </location>
</feature>
<dbReference type="SUPFAM" id="SSF54637">
    <property type="entry name" value="Thioesterase/thiol ester dehydrase-isomerase"/>
    <property type="match status" value="1"/>
</dbReference>
<evidence type="ECO:0000313" key="3">
    <source>
        <dbReference type="EMBL" id="MBC8539067.1"/>
    </source>
</evidence>
<dbReference type="InterPro" id="IPR003736">
    <property type="entry name" value="PAAI_dom"/>
</dbReference>
<evidence type="ECO:0000256" key="1">
    <source>
        <dbReference type="ARBA" id="ARBA00022801"/>
    </source>
</evidence>
<evidence type="ECO:0000313" key="4">
    <source>
        <dbReference type="Proteomes" id="UP000617951"/>
    </source>
</evidence>
<dbReference type="GO" id="GO:0016289">
    <property type="term" value="F:acyl-CoA hydrolase activity"/>
    <property type="evidence" value="ECO:0007669"/>
    <property type="project" value="UniProtKB-ARBA"/>
</dbReference>
<dbReference type="RefSeq" id="WP_178622121.1">
    <property type="nucleotide sequence ID" value="NZ_JACRSS010000004.1"/>
</dbReference>
<proteinExistence type="predicted"/>
<reference evidence="3" key="1">
    <citation type="submission" date="2020-08" db="EMBL/GenBank/DDBJ databases">
        <title>Genome public.</title>
        <authorList>
            <person name="Liu C."/>
            <person name="Sun Q."/>
        </authorList>
    </citation>
    <scope>NUCLEOTIDE SEQUENCE</scope>
    <source>
        <strain evidence="3">NSJ-63</strain>
    </source>
</reference>
<dbReference type="Pfam" id="PF03061">
    <property type="entry name" value="4HBT"/>
    <property type="match status" value="1"/>
</dbReference>
<organism evidence="3 4">
    <name type="scientific">Guopingia tenuis</name>
    <dbReference type="NCBI Taxonomy" id="2763656"/>
    <lineage>
        <taxon>Bacteria</taxon>
        <taxon>Bacillati</taxon>
        <taxon>Bacillota</taxon>
        <taxon>Clostridia</taxon>
        <taxon>Christensenellales</taxon>
        <taxon>Christensenellaceae</taxon>
        <taxon>Guopingia</taxon>
    </lineage>
</organism>
<dbReference type="AlphaFoldDB" id="A0A926DJT4"/>
<dbReference type="InterPro" id="IPR006683">
    <property type="entry name" value="Thioestr_dom"/>
</dbReference>
<dbReference type="PANTHER" id="PTHR47260">
    <property type="entry name" value="UPF0644 PROTEIN PB2B4.06"/>
    <property type="match status" value="1"/>
</dbReference>
<sequence length="166" mass="18674">MKREILKKFNNSKLCLVCGMENELGLKARFYAMDHDEILAVCMPMEEHQSYPGRLHGGISAALLDETLGRAINLTEPDAFGVTIGLNLTYRLPVPLDREIHAVARITKNTHRIFEAEGEILLEDGRVAVEAKGRYVRMPAEKITDASPEEMGYHLYEGGDLKEFDL</sequence>